<name>A0A369J415_HYPMA</name>
<proteinExistence type="predicted"/>
<reference evidence="1" key="1">
    <citation type="submission" date="2018-04" db="EMBL/GenBank/DDBJ databases">
        <title>Whole genome sequencing of Hypsizygus marmoreus.</title>
        <authorList>
            <person name="Choi I.-G."/>
            <person name="Min B."/>
            <person name="Kim J.-G."/>
            <person name="Kim S."/>
            <person name="Oh Y.-L."/>
            <person name="Kong W.-S."/>
            <person name="Park H."/>
            <person name="Jeong J."/>
            <person name="Song E.-S."/>
        </authorList>
    </citation>
    <scope>NUCLEOTIDE SEQUENCE [LARGE SCALE GENOMIC DNA]</scope>
    <source>
        <strain evidence="1">51987-8</strain>
    </source>
</reference>
<organism evidence="1 2">
    <name type="scientific">Hypsizygus marmoreus</name>
    <name type="common">White beech mushroom</name>
    <name type="synonym">Agaricus marmoreus</name>
    <dbReference type="NCBI Taxonomy" id="39966"/>
    <lineage>
        <taxon>Eukaryota</taxon>
        <taxon>Fungi</taxon>
        <taxon>Dikarya</taxon>
        <taxon>Basidiomycota</taxon>
        <taxon>Agaricomycotina</taxon>
        <taxon>Agaricomycetes</taxon>
        <taxon>Agaricomycetidae</taxon>
        <taxon>Agaricales</taxon>
        <taxon>Tricholomatineae</taxon>
        <taxon>Lyophyllaceae</taxon>
        <taxon>Hypsizygus</taxon>
    </lineage>
</organism>
<evidence type="ECO:0000313" key="1">
    <source>
        <dbReference type="EMBL" id="RDB15135.1"/>
    </source>
</evidence>
<dbReference type="Proteomes" id="UP000076154">
    <property type="component" value="Unassembled WGS sequence"/>
</dbReference>
<dbReference type="EMBL" id="LUEZ02000204">
    <property type="protein sequence ID" value="RDB15135.1"/>
    <property type="molecule type" value="Genomic_DNA"/>
</dbReference>
<evidence type="ECO:0000313" key="2">
    <source>
        <dbReference type="Proteomes" id="UP000076154"/>
    </source>
</evidence>
<dbReference type="InParanoid" id="A0A369J415"/>
<dbReference type="AlphaFoldDB" id="A0A369J415"/>
<protein>
    <submittedName>
        <fullName evidence="1">Uncharacterized protein</fullName>
    </submittedName>
</protein>
<keyword evidence="2" id="KW-1185">Reference proteome</keyword>
<gene>
    <name evidence="1" type="ORF">Hypma_005185</name>
</gene>
<comment type="caution">
    <text evidence="1">The sequence shown here is derived from an EMBL/GenBank/DDBJ whole genome shotgun (WGS) entry which is preliminary data.</text>
</comment>
<sequence length="142" mass="15672">MSKPSAPTTSQPPVPCEVIDNPFSSLKNVDPVADGQTISFNLLCLVILRVSPILPRDLKPPEGFIPDDQLAIPATRSRTSTIFFQNSTRTLPIVPSLGAEFQISYPESLTGCNVQWESPMMLKGPRLGFPLFWHTTMAALYR</sequence>
<accession>A0A369J415</accession>